<keyword evidence="3 4" id="KW-0804">Transcription</keyword>
<dbReference type="PANTHER" id="PTHR12709:SF6">
    <property type="entry name" value="DNA-DIRECTED RNA POLYMERASE SUBUNIT 7-LIKE PROTEIN"/>
    <property type="match status" value="1"/>
</dbReference>
<reference evidence="5" key="1">
    <citation type="submission" date="2023-03" db="EMBL/GenBank/DDBJ databases">
        <authorList>
            <person name="Julca I."/>
        </authorList>
    </citation>
    <scope>NUCLEOTIDE SEQUENCE</scope>
</reference>
<comment type="subcellular location">
    <subcellularLocation>
        <location evidence="1 4">Nucleus</location>
    </subcellularLocation>
</comment>
<keyword evidence="2 4" id="KW-0240">DNA-directed RNA polymerase</keyword>
<gene>
    <name evidence="5" type="ORF">OLC1_LOCUS24195</name>
</gene>
<dbReference type="EMBL" id="OX459126">
    <property type="protein sequence ID" value="CAI9118291.1"/>
    <property type="molecule type" value="Genomic_DNA"/>
</dbReference>
<name>A0AAV1EFE1_OLDCO</name>
<dbReference type="SUPFAM" id="SSF50249">
    <property type="entry name" value="Nucleic acid-binding proteins"/>
    <property type="match status" value="1"/>
</dbReference>
<keyword evidence="4" id="KW-0539">Nucleus</keyword>
<dbReference type="GO" id="GO:0003727">
    <property type="term" value="F:single-stranded RNA binding"/>
    <property type="evidence" value="ECO:0007669"/>
    <property type="project" value="TreeGrafter"/>
</dbReference>
<evidence type="ECO:0000256" key="1">
    <source>
        <dbReference type="ARBA" id="ARBA00004123"/>
    </source>
</evidence>
<evidence type="ECO:0000256" key="3">
    <source>
        <dbReference type="ARBA" id="ARBA00023163"/>
    </source>
</evidence>
<sequence>MQTLSMLLHIKFEMTVVFNVKSLEKVRIVPKSLIAARLLHHLSYIRAEEKHGYILAVTKVVKMGRGRKEPSSQYIHFPVTFWCRTFLPKDGDIMIGTVYFVTTSGVFLKCGPMSHLYLSARKMPNYSYVDGEKPHFLSNDHSRIEKDIVVRLKVFAVRWVRSDSCKQFHILATIDESSLGPIQTAGCDGMDLENPCPD</sequence>
<dbReference type="AlphaFoldDB" id="A0AAV1EFE1"/>
<dbReference type="InterPro" id="IPR036898">
    <property type="entry name" value="RNA_pol_Rpb7-like_N_sf"/>
</dbReference>
<evidence type="ECO:0000313" key="6">
    <source>
        <dbReference type="Proteomes" id="UP001161247"/>
    </source>
</evidence>
<evidence type="ECO:0000313" key="5">
    <source>
        <dbReference type="EMBL" id="CAI9118291.1"/>
    </source>
</evidence>
<protein>
    <recommendedName>
        <fullName evidence="4">DNA-directed RNA polymerase subunit</fullName>
    </recommendedName>
</protein>
<dbReference type="GO" id="GO:0003697">
    <property type="term" value="F:single-stranded DNA binding"/>
    <property type="evidence" value="ECO:0007669"/>
    <property type="project" value="TreeGrafter"/>
</dbReference>
<dbReference type="InterPro" id="IPR012340">
    <property type="entry name" value="NA-bd_OB-fold"/>
</dbReference>
<keyword evidence="6" id="KW-1185">Reference proteome</keyword>
<comment type="function">
    <text evidence="4">DNA-dependent RNA polymerase which catalyzes the transcription of DNA into RNA using the four ribonucleoside triphosphates as substrates.</text>
</comment>
<dbReference type="GO" id="GO:0006352">
    <property type="term" value="P:DNA-templated transcription initiation"/>
    <property type="evidence" value="ECO:0007669"/>
    <property type="project" value="UniProtKB-UniRule"/>
</dbReference>
<proteinExistence type="predicted"/>
<dbReference type="Gene3D" id="2.40.50.140">
    <property type="entry name" value="Nucleic acid-binding proteins"/>
    <property type="match status" value="1"/>
</dbReference>
<accession>A0AAV1EFE1</accession>
<dbReference type="GO" id="GO:0000428">
    <property type="term" value="C:DNA-directed RNA polymerase complex"/>
    <property type="evidence" value="ECO:0007669"/>
    <property type="project" value="UniProtKB-KW"/>
</dbReference>
<dbReference type="GO" id="GO:0005634">
    <property type="term" value="C:nucleus"/>
    <property type="evidence" value="ECO:0007669"/>
    <property type="project" value="UniProtKB-SubCell"/>
</dbReference>
<evidence type="ECO:0000256" key="2">
    <source>
        <dbReference type="ARBA" id="ARBA00022478"/>
    </source>
</evidence>
<dbReference type="Proteomes" id="UP001161247">
    <property type="component" value="Chromosome 9"/>
</dbReference>
<dbReference type="PANTHER" id="PTHR12709">
    <property type="entry name" value="DNA-DIRECTED RNA POLYMERASE II, III"/>
    <property type="match status" value="1"/>
</dbReference>
<dbReference type="Gene3D" id="3.30.1490.120">
    <property type="entry name" value="RNA polymerase Rpb7-like, N-terminal domain"/>
    <property type="match status" value="1"/>
</dbReference>
<dbReference type="InterPro" id="IPR045113">
    <property type="entry name" value="Rpb7-like"/>
</dbReference>
<organism evidence="5 6">
    <name type="scientific">Oldenlandia corymbosa var. corymbosa</name>
    <dbReference type="NCBI Taxonomy" id="529605"/>
    <lineage>
        <taxon>Eukaryota</taxon>
        <taxon>Viridiplantae</taxon>
        <taxon>Streptophyta</taxon>
        <taxon>Embryophyta</taxon>
        <taxon>Tracheophyta</taxon>
        <taxon>Spermatophyta</taxon>
        <taxon>Magnoliopsida</taxon>
        <taxon>eudicotyledons</taxon>
        <taxon>Gunneridae</taxon>
        <taxon>Pentapetalae</taxon>
        <taxon>asterids</taxon>
        <taxon>lamiids</taxon>
        <taxon>Gentianales</taxon>
        <taxon>Rubiaceae</taxon>
        <taxon>Rubioideae</taxon>
        <taxon>Spermacoceae</taxon>
        <taxon>Hedyotis-Oldenlandia complex</taxon>
        <taxon>Oldenlandia</taxon>
    </lineage>
</organism>
<evidence type="ECO:0000256" key="4">
    <source>
        <dbReference type="RuleBase" id="RU369086"/>
    </source>
</evidence>